<evidence type="ECO:0000313" key="2">
    <source>
        <dbReference type="EMBL" id="EFT83216.1"/>
    </source>
</evidence>
<dbReference type="KEGG" id="pdo:PSDT_1362"/>
<name>E6JZS0_PARDN</name>
<keyword evidence="1" id="KW-0812">Transmembrane</keyword>
<feature type="transmembrane region" description="Helical" evidence="1">
    <location>
        <begin position="224"/>
        <end position="246"/>
    </location>
</feature>
<keyword evidence="1" id="KW-1133">Transmembrane helix</keyword>
<sequence>MNSFTAFFARLGTAIKVSRHASQAMATRMTALVSIVLIPLFDLFFSLLMGASLQADSLVRIGYASTLVGIGITAMSFINQSVVYARWVGIIQDVIQRRGPYPVYWLGISFWAAAAALGMGLVPFLGTFAFDASHSGSLLLTALAAVPLALLVGIALGAFTSAFGLLMSDPYALSNACGFLLPITAGTVVPLGYYPWHLGSVLRFLPLSSLVQALTGRTPLGQALLIELVQAIVWTSFGFLGMRVAVSRLRSGEMKQIL</sequence>
<protein>
    <recommendedName>
        <fullName evidence="4">ABC-2 type transporter</fullName>
    </recommendedName>
</protein>
<feature type="transmembrane region" description="Helical" evidence="1">
    <location>
        <begin position="103"/>
        <end position="126"/>
    </location>
</feature>
<dbReference type="AlphaFoldDB" id="E6JZS0"/>
<feature type="transmembrane region" description="Helical" evidence="1">
    <location>
        <begin position="61"/>
        <end position="82"/>
    </location>
</feature>
<dbReference type="eggNOG" id="COG0842">
    <property type="taxonomic scope" value="Bacteria"/>
</dbReference>
<keyword evidence="1" id="KW-0472">Membrane</keyword>
<dbReference type="RefSeq" id="WP_006290103.1">
    <property type="nucleotide sequence ID" value="NZ_AP012333.1"/>
</dbReference>
<feature type="transmembrane region" description="Helical" evidence="1">
    <location>
        <begin position="178"/>
        <end position="196"/>
    </location>
</feature>
<evidence type="ECO:0000256" key="1">
    <source>
        <dbReference type="SAM" id="Phobius"/>
    </source>
</evidence>
<dbReference type="Proteomes" id="UP000004946">
    <property type="component" value="Chromosome"/>
</dbReference>
<gene>
    <name evidence="2" type="ORF">HMPREF0620_0221</name>
</gene>
<comment type="caution">
    <text evidence="2">The sequence shown here is derived from an EMBL/GenBank/DDBJ whole genome shotgun (WGS) entry which is preliminary data.</text>
</comment>
<proteinExistence type="predicted"/>
<feature type="transmembrane region" description="Helical" evidence="1">
    <location>
        <begin position="138"/>
        <end position="166"/>
    </location>
</feature>
<keyword evidence="3" id="KW-1185">Reference proteome</keyword>
<reference evidence="2 3" key="1">
    <citation type="submission" date="2010-12" db="EMBL/GenBank/DDBJ databases">
        <authorList>
            <person name="Muzny D."/>
            <person name="Qin X."/>
            <person name="Buhay C."/>
            <person name="Dugan-Rocha S."/>
            <person name="Ding Y."/>
            <person name="Chen G."/>
            <person name="Hawes A."/>
            <person name="Holder M."/>
            <person name="Jhangiani S."/>
            <person name="Johnson A."/>
            <person name="Khan Z."/>
            <person name="Li Z."/>
            <person name="Liu W."/>
            <person name="Liu X."/>
            <person name="Perez L."/>
            <person name="Shen H."/>
            <person name="Wang Q."/>
            <person name="Watt J."/>
            <person name="Xi L."/>
            <person name="Xin Y."/>
            <person name="Zhou J."/>
            <person name="Deng J."/>
            <person name="Jiang H."/>
            <person name="Liu Y."/>
            <person name="Qu J."/>
            <person name="Song X.-Z."/>
            <person name="Zhang L."/>
            <person name="Villasana D."/>
            <person name="Johnson A."/>
            <person name="Liu J."/>
            <person name="Liyanage D."/>
            <person name="Lorensuhewa L."/>
            <person name="Robinson T."/>
            <person name="Song A."/>
            <person name="Song B.-B."/>
            <person name="Dinh H."/>
            <person name="Thornton R."/>
            <person name="Coyle M."/>
            <person name="Francisco L."/>
            <person name="Jackson L."/>
            <person name="Javaid M."/>
            <person name="Korchina V."/>
            <person name="Kovar C."/>
            <person name="Mata R."/>
            <person name="Mathew T."/>
            <person name="Ngo R."/>
            <person name="Nguyen L."/>
            <person name="Nguyen N."/>
            <person name="Okwuonu G."/>
            <person name="Ongeri F."/>
            <person name="Pham C."/>
            <person name="Simmons D."/>
            <person name="Wilczek-Boney K."/>
            <person name="Hale W."/>
            <person name="Jakkamsetti A."/>
            <person name="Pham P."/>
            <person name="Ruth R."/>
            <person name="San Lucas F."/>
            <person name="Warren J."/>
            <person name="Zhang J."/>
            <person name="Zhao Z."/>
            <person name="Zhou C."/>
            <person name="Zhu D."/>
            <person name="Lee S."/>
            <person name="Bess C."/>
            <person name="Blankenburg K."/>
            <person name="Forbes L."/>
            <person name="Fu Q."/>
            <person name="Gubbala S."/>
            <person name="Hirani K."/>
            <person name="Jayaseelan J.C."/>
            <person name="Lara F."/>
            <person name="Munidasa M."/>
            <person name="Palculict T."/>
            <person name="Patil S."/>
            <person name="Pu L.-L."/>
            <person name="Saada N."/>
            <person name="Tang L."/>
            <person name="Weissenberger G."/>
            <person name="Zhu Y."/>
            <person name="Hemphill L."/>
            <person name="Shang Y."/>
            <person name="Youmans B."/>
            <person name="Ayvaz T."/>
            <person name="Ross M."/>
            <person name="Santibanez J."/>
            <person name="Aqrawi P."/>
            <person name="Gross S."/>
            <person name="Joshi V."/>
            <person name="Fowler G."/>
            <person name="Nazareth L."/>
            <person name="Reid J."/>
            <person name="Worley K."/>
            <person name="Petrosino J."/>
            <person name="Highlander S."/>
            <person name="Gibbs R."/>
        </authorList>
    </citation>
    <scope>NUCLEOTIDE SEQUENCE [LARGE SCALE GENOMIC DNA]</scope>
    <source>
        <strain evidence="2 3">DSM 10105</strain>
    </source>
</reference>
<dbReference type="EMBL" id="AEON01000001">
    <property type="protein sequence ID" value="EFT83216.1"/>
    <property type="molecule type" value="Genomic_DNA"/>
</dbReference>
<dbReference type="HOGENOM" id="CLU_092056_0_0_11"/>
<organism evidence="2 3">
    <name type="scientific">Parascardovia denticolens DSM 10105 = JCM 12538</name>
    <dbReference type="NCBI Taxonomy" id="864564"/>
    <lineage>
        <taxon>Bacteria</taxon>
        <taxon>Bacillati</taxon>
        <taxon>Actinomycetota</taxon>
        <taxon>Actinomycetes</taxon>
        <taxon>Bifidobacteriales</taxon>
        <taxon>Bifidobacteriaceae</taxon>
        <taxon>Parascardovia</taxon>
    </lineage>
</organism>
<evidence type="ECO:0000313" key="3">
    <source>
        <dbReference type="Proteomes" id="UP000004946"/>
    </source>
</evidence>
<feature type="transmembrane region" description="Helical" evidence="1">
    <location>
        <begin position="29"/>
        <end position="49"/>
    </location>
</feature>
<dbReference type="PATRIC" id="fig|864564.6.peg.1492"/>
<accession>E6JZS0</accession>
<evidence type="ECO:0008006" key="4">
    <source>
        <dbReference type="Google" id="ProtNLM"/>
    </source>
</evidence>